<feature type="domain" description="NAD(P)-binding" evidence="1">
    <location>
        <begin position="46"/>
        <end position="167"/>
    </location>
</feature>
<accession>A0A6G7XCV9</accession>
<dbReference type="SUPFAM" id="SSF51735">
    <property type="entry name" value="NAD(P)-binding Rossmann-fold domains"/>
    <property type="match status" value="1"/>
</dbReference>
<dbReference type="Pfam" id="PF13460">
    <property type="entry name" value="NAD_binding_10"/>
    <property type="match status" value="1"/>
</dbReference>
<dbReference type="EMBL" id="CP049863">
    <property type="protein sequence ID" value="QIK62393.1"/>
    <property type="molecule type" value="Genomic_DNA"/>
</dbReference>
<evidence type="ECO:0000313" key="3">
    <source>
        <dbReference type="Proteomes" id="UP000502677"/>
    </source>
</evidence>
<gene>
    <name evidence="2" type="ORF">G7068_03580</name>
</gene>
<dbReference type="Proteomes" id="UP000502677">
    <property type="component" value="Chromosome"/>
</dbReference>
<dbReference type="Gene3D" id="3.40.50.720">
    <property type="entry name" value="NAD(P)-binding Rossmann-like Domain"/>
    <property type="match status" value="2"/>
</dbReference>
<dbReference type="RefSeq" id="WP_166288998.1">
    <property type="nucleotide sequence ID" value="NZ_CP049863.1"/>
</dbReference>
<dbReference type="KEGG" id="lvi:G7068_03580"/>
<dbReference type="InterPro" id="IPR051207">
    <property type="entry name" value="ComplexI_NDUFA9_subunit"/>
</dbReference>
<reference evidence="2 3" key="1">
    <citation type="submission" date="2020-03" db="EMBL/GenBank/DDBJ databases">
        <title>Leucobacter sp. nov., isolated from beetles.</title>
        <authorList>
            <person name="Hyun D.-W."/>
            <person name="Bae J.-W."/>
        </authorList>
    </citation>
    <scope>NUCLEOTIDE SEQUENCE [LARGE SCALE GENOMIC DNA]</scope>
    <source>
        <strain evidence="2 3">HDW9C</strain>
    </source>
</reference>
<evidence type="ECO:0000313" key="2">
    <source>
        <dbReference type="EMBL" id="QIK62393.1"/>
    </source>
</evidence>
<organism evidence="2 3">
    <name type="scientific">Leucobacter viscericola</name>
    <dbReference type="NCBI Taxonomy" id="2714935"/>
    <lineage>
        <taxon>Bacteria</taxon>
        <taxon>Bacillati</taxon>
        <taxon>Actinomycetota</taxon>
        <taxon>Actinomycetes</taxon>
        <taxon>Micrococcales</taxon>
        <taxon>Microbacteriaceae</taxon>
        <taxon>Leucobacter</taxon>
    </lineage>
</organism>
<dbReference type="PANTHER" id="PTHR12126">
    <property type="entry name" value="NADH-UBIQUINONE OXIDOREDUCTASE 39 KDA SUBUNIT-RELATED"/>
    <property type="match status" value="1"/>
</dbReference>
<dbReference type="InterPro" id="IPR016040">
    <property type="entry name" value="NAD(P)-bd_dom"/>
</dbReference>
<name>A0A6G7XCV9_9MICO</name>
<proteinExistence type="predicted"/>
<evidence type="ECO:0000259" key="1">
    <source>
        <dbReference type="Pfam" id="PF13460"/>
    </source>
</evidence>
<keyword evidence="3" id="KW-1185">Reference proteome</keyword>
<dbReference type="PANTHER" id="PTHR12126:SF11">
    <property type="entry name" value="NADH DEHYDROGENASE [UBIQUINONE] 1 ALPHA SUBCOMPLEX SUBUNIT 9, MITOCHONDRIAL"/>
    <property type="match status" value="1"/>
</dbReference>
<dbReference type="AlphaFoldDB" id="A0A6G7XCV9"/>
<protein>
    <submittedName>
        <fullName evidence="2">SDR family oxidoreductase</fullName>
    </submittedName>
</protein>
<dbReference type="InterPro" id="IPR036291">
    <property type="entry name" value="NAD(P)-bd_dom_sf"/>
</dbReference>
<sequence>MRIAIAGGTGAVGRHVVSAAEAAGHEALVLSRANGVDLEFGVGLDLAGVDVVIDVCGTQTTSEKRSREFFERTTTSLLRAEQAAGVRHHVALSIVGAAGSAHGYYAGKALQERLVSSGEVPWTILRATQFFDFAHQVATKVGPLVLVPAMRSQPLAAEDVARRLVELAGAAPAGNARDLAGPAERRMVELTRAWWAKTGASGRVVEFPLPGGFGRALRDGGILPGPDAQLTSQTFEEWLGQQ</sequence>
<dbReference type="GO" id="GO:0044877">
    <property type="term" value="F:protein-containing complex binding"/>
    <property type="evidence" value="ECO:0007669"/>
    <property type="project" value="TreeGrafter"/>
</dbReference>